<feature type="transmembrane region" description="Helical" evidence="1">
    <location>
        <begin position="34"/>
        <end position="52"/>
    </location>
</feature>
<dbReference type="Proteomes" id="UP000185612">
    <property type="component" value="Unassembled WGS sequence"/>
</dbReference>
<dbReference type="STRING" id="52770.BSZ40_09360"/>
<evidence type="ECO:0000259" key="3">
    <source>
        <dbReference type="Pfam" id="PF15420"/>
    </source>
</evidence>
<dbReference type="InParanoid" id="A0A1Q5PU53"/>
<dbReference type="EMBL" id="MQVS01000010">
    <property type="protein sequence ID" value="OKL51103.1"/>
    <property type="molecule type" value="Genomic_DNA"/>
</dbReference>
<feature type="transmembrane region" description="Helical" evidence="1">
    <location>
        <begin position="64"/>
        <end position="84"/>
    </location>
</feature>
<keyword evidence="5" id="KW-1185">Reference proteome</keyword>
<feature type="domain" description="Alpha/beta-hydrolase N-terminal" evidence="3">
    <location>
        <begin position="50"/>
        <end position="262"/>
    </location>
</feature>
<name>A0A1Q5PU53_9ACTO</name>
<accession>A0A1Q5PU53</accession>
<keyword evidence="1" id="KW-0812">Transmembrane</keyword>
<dbReference type="InterPro" id="IPR027787">
    <property type="entry name" value="Alpha/beta-hydrolase_catalytic"/>
</dbReference>
<feature type="transmembrane region" description="Helical" evidence="1">
    <location>
        <begin position="104"/>
        <end position="121"/>
    </location>
</feature>
<dbReference type="Pfam" id="PF15420">
    <property type="entry name" value="Abhydrolase_9_N"/>
    <property type="match status" value="1"/>
</dbReference>
<dbReference type="AlphaFoldDB" id="A0A1Q5PU53"/>
<evidence type="ECO:0000313" key="5">
    <source>
        <dbReference type="Proteomes" id="UP000185612"/>
    </source>
</evidence>
<keyword evidence="1" id="KW-0472">Membrane</keyword>
<dbReference type="InterPro" id="IPR029058">
    <property type="entry name" value="AB_hydrolase_fold"/>
</dbReference>
<sequence length="599" mass="65689">MTRPLFPGWGHGLTDGQGRWRTVRRRAESWIGRHSRVGLLVAAFAYVASFSPSLLPRTWLTQSLLTAVTVAVMYGVGAALGAAWDLIARGIRLEIGVAPWVRRWLGPLVAGLVVVWMAVSLRRSYHAAAVTAELVEMAPPAWWEHSASLFLALVFAWLVRLVFVTLRRAWRRLRAATRRRIRFPFLDTAVAIAVVLGLVVVFNQVVARNVLGFFYEHFARANVGVEAGAVRPTQAERSGSPASSQDWEQLGRMGQSFLTLGPSATQIAQVTGRPAREPIRIYAGLIQHQTIDDAVAAVLGELERTGAWERDCLLLVTTTGSGWVDEYSVQAVEYLSGGDVATVAIQYSFLPSFAALLSDRESPQLAARQLLTAVEERLAARPAGQRPALLVTGTSLGAYGGLGAFASAADMLARVDGAVWTGVPRWTPLHRELTAGRQKGSPEVAPVIGSGEHIRFITKPAQLRADAYGRAYIPWSQPRVVFLQHASDPVVWWEPHVFVAAPTWIREAAGSDVNPAMRWTWGVTFWQLFTDLPFAGLAPAGHGHFYRHEQIHAWREVLAPAGQAPLAGRRVSEETIERIAQHIDADLLRTATGRSQLSH</sequence>
<evidence type="ECO:0000259" key="2">
    <source>
        <dbReference type="Pfam" id="PF10081"/>
    </source>
</evidence>
<reference evidence="5" key="1">
    <citation type="submission" date="2016-12" db="EMBL/GenBank/DDBJ databases">
        <authorList>
            <person name="Meng X."/>
        </authorList>
    </citation>
    <scope>NUCLEOTIDE SEQUENCE [LARGE SCALE GENOMIC DNA]</scope>
    <source>
        <strain evidence="5">DSM 20732</strain>
    </source>
</reference>
<proteinExistence type="predicted"/>
<keyword evidence="1" id="KW-1133">Transmembrane helix</keyword>
<protein>
    <recommendedName>
        <fullName evidence="6">Alpha/beta-hydrolase catalytic domain-containing protein</fullName>
    </recommendedName>
</protein>
<dbReference type="InterPro" id="IPR027788">
    <property type="entry name" value="Alpha/beta-hydrolase_N_dom"/>
</dbReference>
<dbReference type="SUPFAM" id="SSF53474">
    <property type="entry name" value="alpha/beta-Hydrolases"/>
    <property type="match status" value="1"/>
</dbReference>
<feature type="domain" description="Alpha/beta-hydrolase catalytic" evidence="2">
    <location>
        <begin position="279"/>
        <end position="564"/>
    </location>
</feature>
<feature type="transmembrane region" description="Helical" evidence="1">
    <location>
        <begin position="183"/>
        <end position="202"/>
    </location>
</feature>
<organism evidence="4 5">
    <name type="scientific">Buchananella hordeovulneris</name>
    <dbReference type="NCBI Taxonomy" id="52770"/>
    <lineage>
        <taxon>Bacteria</taxon>
        <taxon>Bacillati</taxon>
        <taxon>Actinomycetota</taxon>
        <taxon>Actinomycetes</taxon>
        <taxon>Actinomycetales</taxon>
        <taxon>Actinomycetaceae</taxon>
        <taxon>Buchananella</taxon>
    </lineage>
</organism>
<evidence type="ECO:0000313" key="4">
    <source>
        <dbReference type="EMBL" id="OKL51103.1"/>
    </source>
</evidence>
<evidence type="ECO:0008006" key="6">
    <source>
        <dbReference type="Google" id="ProtNLM"/>
    </source>
</evidence>
<gene>
    <name evidence="4" type="ORF">BSZ40_09360</name>
</gene>
<comment type="caution">
    <text evidence="4">The sequence shown here is derived from an EMBL/GenBank/DDBJ whole genome shotgun (WGS) entry which is preliminary data.</text>
</comment>
<evidence type="ECO:0000256" key="1">
    <source>
        <dbReference type="SAM" id="Phobius"/>
    </source>
</evidence>
<dbReference type="Pfam" id="PF10081">
    <property type="entry name" value="Abhydrolase_9"/>
    <property type="match status" value="1"/>
</dbReference>
<feature type="transmembrane region" description="Helical" evidence="1">
    <location>
        <begin position="141"/>
        <end position="163"/>
    </location>
</feature>